<dbReference type="EMBL" id="CP126210">
    <property type="protein sequence ID" value="WIA11583.1"/>
    <property type="molecule type" value="Genomic_DNA"/>
</dbReference>
<reference evidence="2 3" key="1">
    <citation type="submission" date="2023-05" db="EMBL/GenBank/DDBJ databases">
        <title>A 100% complete, gapless, phased diploid assembly of the Scenedesmus obliquus UTEX 3031 genome.</title>
        <authorList>
            <person name="Biondi T.C."/>
            <person name="Hanschen E.R."/>
            <person name="Kwon T."/>
            <person name="Eng W."/>
            <person name="Kruse C.P.S."/>
            <person name="Koehler S.I."/>
            <person name="Kunde Y."/>
            <person name="Gleasner C.D."/>
            <person name="You Mak K.T."/>
            <person name="Polle J."/>
            <person name="Hovde B.T."/>
            <person name="Starkenburg S.R."/>
        </authorList>
    </citation>
    <scope>NUCLEOTIDE SEQUENCE [LARGE SCALE GENOMIC DNA]</scope>
    <source>
        <strain evidence="2 3">DOE0152z</strain>
    </source>
</reference>
<feature type="region of interest" description="Disordered" evidence="1">
    <location>
        <begin position="52"/>
        <end position="72"/>
    </location>
</feature>
<organism evidence="2 3">
    <name type="scientific">Tetradesmus obliquus</name>
    <name type="common">Green alga</name>
    <name type="synonym">Acutodesmus obliquus</name>
    <dbReference type="NCBI Taxonomy" id="3088"/>
    <lineage>
        <taxon>Eukaryota</taxon>
        <taxon>Viridiplantae</taxon>
        <taxon>Chlorophyta</taxon>
        <taxon>core chlorophytes</taxon>
        <taxon>Chlorophyceae</taxon>
        <taxon>CS clade</taxon>
        <taxon>Sphaeropleales</taxon>
        <taxon>Scenedesmaceae</taxon>
        <taxon>Tetradesmus</taxon>
    </lineage>
</organism>
<sequence length="396" mass="43756">MPAGEALGRYVPQTVLSKDGNVLDVDLVLSEAVSDQDEVLVEYSDGPTAFRTRWEGRPRSPPLSWNDAGSEAEPSPAAWLEELDLVAEGLAALQEPSEQQDAAAAESSLSKVREVLLQHAGALQMLFLLYTCEASTPIDAIHRMTLPQFKAMLHAAKVTSSSLPPEKLDELFTAVQASKGAVSRKGQTPSNTAGFDLADFMVALVHVAYVRFSAESFTTGPSNTPLSTKLLSMLQDCIFAHLFPELQRRVEKLSSAVTPPAQALLRKGRRLTEQVLERCQIRRVRSRVLRVDVRYAAKHLQRWGLLGKEFTLPELAPVIIFAKQASTDPYKFEQHAQPLALDYDEFERLLLGLALLQARVRKRVDAFDEVLGELLDSVYKKAGVLLGLDQQQQQAL</sequence>
<evidence type="ECO:0000256" key="1">
    <source>
        <dbReference type="SAM" id="MobiDB-lite"/>
    </source>
</evidence>
<keyword evidence="3" id="KW-1185">Reference proteome</keyword>
<name>A0ABY8TVU6_TETOB</name>
<gene>
    <name evidence="2" type="ORF">OEZ85_011688</name>
</gene>
<protein>
    <submittedName>
        <fullName evidence="2">Uncharacterized protein</fullName>
    </submittedName>
</protein>
<proteinExistence type="predicted"/>
<evidence type="ECO:0000313" key="3">
    <source>
        <dbReference type="Proteomes" id="UP001244341"/>
    </source>
</evidence>
<dbReference type="Proteomes" id="UP001244341">
    <property type="component" value="Chromosome 3b"/>
</dbReference>
<evidence type="ECO:0000313" key="2">
    <source>
        <dbReference type="EMBL" id="WIA11583.1"/>
    </source>
</evidence>
<accession>A0ABY8TVU6</accession>